<evidence type="ECO:0000313" key="2">
    <source>
        <dbReference type="Proteomes" id="UP000286415"/>
    </source>
</evidence>
<accession>A0A8T1MHX8</accession>
<name>A0A8T1MHX8_CLOSI</name>
<evidence type="ECO:0000313" key="1">
    <source>
        <dbReference type="EMBL" id="KAG5448425.1"/>
    </source>
</evidence>
<dbReference type="Proteomes" id="UP000286415">
    <property type="component" value="Unassembled WGS sequence"/>
</dbReference>
<comment type="caution">
    <text evidence="1">The sequence shown here is derived from an EMBL/GenBank/DDBJ whole genome shotgun (WGS) entry which is preliminary data.</text>
</comment>
<sequence>MDRPKLMRLQPKSTSDMCIRVHLSTPIVMLDRYCAGYEQDKNGEGEGEANDFPGLGVTPSYIYLGSCGISEFIVIAVAQAESRVVTELLRRAVIRCECIQQ</sequence>
<reference evidence="1 2" key="2">
    <citation type="journal article" date="2021" name="Genomics">
        <title>High-quality reference genome for Clonorchis sinensis.</title>
        <authorList>
            <person name="Young N.D."/>
            <person name="Stroehlein A.J."/>
            <person name="Kinkar L."/>
            <person name="Wang T."/>
            <person name="Sohn W.M."/>
            <person name="Chang B.C.H."/>
            <person name="Kaur P."/>
            <person name="Weisz D."/>
            <person name="Dudchenko O."/>
            <person name="Aiden E.L."/>
            <person name="Korhonen P.K."/>
            <person name="Gasser R.B."/>
        </authorList>
    </citation>
    <scope>NUCLEOTIDE SEQUENCE [LARGE SCALE GENOMIC DNA]</scope>
    <source>
        <strain evidence="1">Cs-k2</strain>
    </source>
</reference>
<keyword evidence="2" id="KW-1185">Reference proteome</keyword>
<dbReference type="EMBL" id="NIRI02000042">
    <property type="protein sequence ID" value="KAG5448425.1"/>
    <property type="molecule type" value="Genomic_DNA"/>
</dbReference>
<dbReference type="AlphaFoldDB" id="A0A8T1MHX8"/>
<gene>
    <name evidence="1" type="ORF">CSKR_200751</name>
</gene>
<proteinExistence type="predicted"/>
<reference evidence="1 2" key="1">
    <citation type="journal article" date="2018" name="Biotechnol. Adv.">
        <title>Improved genomic resources and new bioinformatic workflow for the carcinogenic parasite Clonorchis sinensis: Biotechnological implications.</title>
        <authorList>
            <person name="Wang D."/>
            <person name="Korhonen P.K."/>
            <person name="Gasser R.B."/>
            <person name="Young N.D."/>
        </authorList>
    </citation>
    <scope>NUCLEOTIDE SEQUENCE [LARGE SCALE GENOMIC DNA]</scope>
    <source>
        <strain evidence="1">Cs-k2</strain>
    </source>
</reference>
<protein>
    <submittedName>
        <fullName evidence="1">Uncharacterized protein</fullName>
    </submittedName>
</protein>
<organism evidence="1 2">
    <name type="scientific">Clonorchis sinensis</name>
    <name type="common">Chinese liver fluke</name>
    <dbReference type="NCBI Taxonomy" id="79923"/>
    <lineage>
        <taxon>Eukaryota</taxon>
        <taxon>Metazoa</taxon>
        <taxon>Spiralia</taxon>
        <taxon>Lophotrochozoa</taxon>
        <taxon>Platyhelminthes</taxon>
        <taxon>Trematoda</taxon>
        <taxon>Digenea</taxon>
        <taxon>Opisthorchiida</taxon>
        <taxon>Opisthorchiata</taxon>
        <taxon>Opisthorchiidae</taxon>
        <taxon>Clonorchis</taxon>
    </lineage>
</organism>